<feature type="transmembrane region" description="Helical" evidence="13">
    <location>
        <begin position="232"/>
        <end position="252"/>
    </location>
</feature>
<feature type="transmembrane region" description="Helical" evidence="13">
    <location>
        <begin position="185"/>
        <end position="212"/>
    </location>
</feature>
<dbReference type="SMART" id="SM00388">
    <property type="entry name" value="HisKA"/>
    <property type="match status" value="1"/>
</dbReference>
<comment type="subcellular location">
    <subcellularLocation>
        <location evidence="2">Membrane</location>
        <topology evidence="2">Multi-pass membrane protein</topology>
    </subcellularLocation>
</comment>
<dbReference type="InterPro" id="IPR036890">
    <property type="entry name" value="HATPase_C_sf"/>
</dbReference>
<dbReference type="CDD" id="cd10322">
    <property type="entry name" value="SLC5sbd"/>
    <property type="match status" value="1"/>
</dbReference>
<dbReference type="CDD" id="cd00156">
    <property type="entry name" value="REC"/>
    <property type="match status" value="1"/>
</dbReference>
<dbReference type="InterPro" id="IPR004358">
    <property type="entry name" value="Sig_transdc_His_kin-like_C"/>
</dbReference>
<evidence type="ECO:0000313" key="17">
    <source>
        <dbReference type="Proteomes" id="UP000568664"/>
    </source>
</evidence>
<gene>
    <name evidence="16" type="ORF">HII17_16215</name>
</gene>
<dbReference type="RefSeq" id="WP_169076420.1">
    <property type="nucleotide sequence ID" value="NZ_JABBXH010000006.1"/>
</dbReference>
<comment type="catalytic activity">
    <reaction evidence="1">
        <text>ATP + protein L-histidine = ADP + protein N-phospho-L-histidine.</text>
        <dbReference type="EC" id="2.7.13.3"/>
    </reaction>
</comment>
<dbReference type="InterPro" id="IPR035965">
    <property type="entry name" value="PAS-like_dom_sf"/>
</dbReference>
<keyword evidence="8" id="KW-0418">Kinase</keyword>
<evidence type="ECO:0000256" key="6">
    <source>
        <dbReference type="ARBA" id="ARBA00022679"/>
    </source>
</evidence>
<comment type="caution">
    <text evidence="16">The sequence shown here is derived from an EMBL/GenBank/DDBJ whole genome shotgun (WGS) entry which is preliminary data.</text>
</comment>
<dbReference type="EMBL" id="JABBXH010000006">
    <property type="protein sequence ID" value="NMP33104.1"/>
    <property type="molecule type" value="Genomic_DNA"/>
</dbReference>
<keyword evidence="9 13" id="KW-1133">Transmembrane helix</keyword>
<organism evidence="16 17">
    <name type="scientific">Thalassotalea algicola</name>
    <dbReference type="NCBI Taxonomy" id="2716224"/>
    <lineage>
        <taxon>Bacteria</taxon>
        <taxon>Pseudomonadati</taxon>
        <taxon>Pseudomonadota</taxon>
        <taxon>Gammaproteobacteria</taxon>
        <taxon>Alteromonadales</taxon>
        <taxon>Colwelliaceae</taxon>
        <taxon>Thalassotalea</taxon>
    </lineage>
</organism>
<feature type="transmembrane region" description="Helical" evidence="13">
    <location>
        <begin position="434"/>
        <end position="452"/>
    </location>
</feature>
<feature type="domain" description="Response regulatory" evidence="15">
    <location>
        <begin position="1017"/>
        <end position="1134"/>
    </location>
</feature>
<evidence type="ECO:0000313" key="16">
    <source>
        <dbReference type="EMBL" id="NMP33104.1"/>
    </source>
</evidence>
<evidence type="ECO:0000256" key="1">
    <source>
        <dbReference type="ARBA" id="ARBA00000085"/>
    </source>
</evidence>
<dbReference type="GO" id="GO:0009927">
    <property type="term" value="F:histidine phosphotransfer kinase activity"/>
    <property type="evidence" value="ECO:0007669"/>
    <property type="project" value="TreeGrafter"/>
</dbReference>
<feature type="modified residue" description="4-aspartylphosphate" evidence="11">
    <location>
        <position position="1068"/>
    </location>
</feature>
<dbReference type="Gene3D" id="1.10.287.130">
    <property type="match status" value="1"/>
</dbReference>
<dbReference type="PROSITE" id="PS50109">
    <property type="entry name" value="HIS_KIN"/>
    <property type="match status" value="1"/>
</dbReference>
<evidence type="ECO:0000256" key="5">
    <source>
        <dbReference type="ARBA" id="ARBA00022553"/>
    </source>
</evidence>
<keyword evidence="7 13" id="KW-0812">Transmembrane</keyword>
<dbReference type="GO" id="GO:0005886">
    <property type="term" value="C:plasma membrane"/>
    <property type="evidence" value="ECO:0007669"/>
    <property type="project" value="TreeGrafter"/>
</dbReference>
<dbReference type="Proteomes" id="UP000568664">
    <property type="component" value="Unassembled WGS sequence"/>
</dbReference>
<dbReference type="InterPro" id="IPR038377">
    <property type="entry name" value="Na/Glc_symporter_sf"/>
</dbReference>
<evidence type="ECO:0000259" key="15">
    <source>
        <dbReference type="PROSITE" id="PS50110"/>
    </source>
</evidence>
<evidence type="ECO:0000256" key="10">
    <source>
        <dbReference type="ARBA" id="ARBA00023136"/>
    </source>
</evidence>
<dbReference type="Gene3D" id="3.30.450.20">
    <property type="entry name" value="PAS domain"/>
    <property type="match status" value="1"/>
</dbReference>
<keyword evidence="6" id="KW-0808">Transferase</keyword>
<dbReference type="InterPro" id="IPR001789">
    <property type="entry name" value="Sig_transdc_resp-reg_receiver"/>
</dbReference>
<evidence type="ECO:0000256" key="9">
    <source>
        <dbReference type="ARBA" id="ARBA00022989"/>
    </source>
</evidence>
<evidence type="ECO:0000256" key="4">
    <source>
        <dbReference type="ARBA" id="ARBA00012438"/>
    </source>
</evidence>
<dbReference type="PROSITE" id="PS50110">
    <property type="entry name" value="RESPONSE_REGULATORY"/>
    <property type="match status" value="1"/>
</dbReference>
<dbReference type="CDD" id="cd00082">
    <property type="entry name" value="HisKA"/>
    <property type="match status" value="1"/>
</dbReference>
<dbReference type="Pfam" id="PF00512">
    <property type="entry name" value="HisKA"/>
    <property type="match status" value="1"/>
</dbReference>
<dbReference type="PANTHER" id="PTHR43047">
    <property type="entry name" value="TWO-COMPONENT HISTIDINE PROTEIN KINASE"/>
    <property type="match status" value="1"/>
</dbReference>
<protein>
    <recommendedName>
        <fullName evidence="4">histidine kinase</fullName>
        <ecNumber evidence="4">2.7.13.3</ecNumber>
    </recommendedName>
</protein>
<dbReference type="InterPro" id="IPR001734">
    <property type="entry name" value="Na/solute_symporter"/>
</dbReference>
<feature type="transmembrane region" description="Helical" evidence="13">
    <location>
        <begin position="382"/>
        <end position="400"/>
    </location>
</feature>
<feature type="domain" description="Histidine kinase" evidence="14">
    <location>
        <begin position="783"/>
        <end position="997"/>
    </location>
</feature>
<evidence type="ECO:0000256" key="2">
    <source>
        <dbReference type="ARBA" id="ARBA00004141"/>
    </source>
</evidence>
<dbReference type="InterPro" id="IPR036097">
    <property type="entry name" value="HisK_dim/P_sf"/>
</dbReference>
<evidence type="ECO:0000256" key="12">
    <source>
        <dbReference type="SAM" id="Coils"/>
    </source>
</evidence>
<dbReference type="PANTHER" id="PTHR43047:SF9">
    <property type="entry name" value="HISTIDINE KINASE"/>
    <property type="match status" value="1"/>
</dbReference>
<dbReference type="EC" id="2.7.13.3" evidence="4"/>
<evidence type="ECO:0000256" key="8">
    <source>
        <dbReference type="ARBA" id="ARBA00022777"/>
    </source>
</evidence>
<dbReference type="InterPro" id="IPR005467">
    <property type="entry name" value="His_kinase_dom"/>
</dbReference>
<feature type="transmembrane region" description="Helical" evidence="13">
    <location>
        <begin position="320"/>
        <end position="345"/>
    </location>
</feature>
<feature type="transmembrane region" description="Helical" evidence="13">
    <location>
        <begin position="67"/>
        <end position="86"/>
    </location>
</feature>
<feature type="transmembrane region" description="Helical" evidence="13">
    <location>
        <begin position="6"/>
        <end position="24"/>
    </location>
</feature>
<evidence type="ECO:0000259" key="14">
    <source>
        <dbReference type="PROSITE" id="PS50109"/>
    </source>
</evidence>
<proteinExistence type="inferred from homology"/>
<dbReference type="InterPro" id="IPR003661">
    <property type="entry name" value="HisK_dim/P_dom"/>
</dbReference>
<dbReference type="Pfam" id="PF02518">
    <property type="entry name" value="HATPase_c"/>
    <property type="match status" value="1"/>
</dbReference>
<dbReference type="Pfam" id="PF00072">
    <property type="entry name" value="Response_reg"/>
    <property type="match status" value="1"/>
</dbReference>
<dbReference type="SUPFAM" id="SSF55785">
    <property type="entry name" value="PYP-like sensor domain (PAS domain)"/>
    <property type="match status" value="1"/>
</dbReference>
<accession>A0A7Y0LF93</accession>
<dbReference type="PRINTS" id="PR00344">
    <property type="entry name" value="BCTRLSENSOR"/>
</dbReference>
<feature type="transmembrane region" description="Helical" evidence="13">
    <location>
        <begin position="36"/>
        <end position="55"/>
    </location>
</feature>
<feature type="transmembrane region" description="Helical" evidence="13">
    <location>
        <begin position="153"/>
        <end position="173"/>
    </location>
</feature>
<dbReference type="Pfam" id="PF12860">
    <property type="entry name" value="PAS_7"/>
    <property type="match status" value="1"/>
</dbReference>
<evidence type="ECO:0000256" key="13">
    <source>
        <dbReference type="SAM" id="Phobius"/>
    </source>
</evidence>
<dbReference type="GO" id="GO:0022857">
    <property type="term" value="F:transmembrane transporter activity"/>
    <property type="evidence" value="ECO:0007669"/>
    <property type="project" value="InterPro"/>
</dbReference>
<evidence type="ECO:0000256" key="11">
    <source>
        <dbReference type="PROSITE-ProRule" id="PRU00169"/>
    </source>
</evidence>
<keyword evidence="17" id="KW-1185">Reference proteome</keyword>
<feature type="coiled-coil region" evidence="12">
    <location>
        <begin position="731"/>
        <end position="776"/>
    </location>
</feature>
<sequence length="1146" mass="127592">MFANWQLATLSLGYIGLLFVIAFLGDKYRHRLAKKWQPFIYAMTLGVYCTSWSFLGTTGQASSNFLSHLPIYLGPILIFIFAWPFLQRVIRISLKLNLTSIADLLAARFGKSHNLAIMVTLVALIGTMPYLALQLKGIVYAFEQLQIDPFVNSGQFGFIVSIVLAGFTVVFGIRHLDVTERHPGVMLAIAFESLVKILAFIAVGVFVTFFLFDSPMILWQESGASVKLERQLQWPNLSSLAAMLIIVMAAFLSLPRQFQVMVVELQDAKHTQLSRKLFPIYLLIFALFAIPLGLAGHHLLGEQVPSDTYVLFLPALGGQQWLSLLAFLGAISAASSMVIISSIALSTMLSNEIVFPFIYRYRQNRNIEYDEFRVNLLNIRKLLVLMVILLGYFVFLFASPDTLASLGEVAFGAFAQLTPALIAAFYWRRASLTGVYAGILVGFAMWLFLSFLPKFGLYLQPIAESVLPTNTMVTLLSLLANMFVIYIISQVSRQSVQERVQASIFLEWQSPSLVTAQRKKVINSKELELLVSRFVGVKKAKQSFQVFMLAVDKADVGVARFNQLLLEHTENTLASVMGASSARLVLSSALEGRDIALDELAMLVEEASSQQQRFSQSLLQSAIENASEGISIIDKELNLVAWNRKYLDLFAYPEQLVFVGCPIASLIRYNVERGLCGPGEADEQVNKRINYLRTGSSHQSERTFDDKVIRIEGNPLPDGGFVMLFSDITPYRQAEQVLKAANVDLEALVNERTVKLAQANRELGLARKKAEQAHVKKSLYLKACSHDLMQPLEAARLFTEALSNQNNLSEQQHHQVESIGHSLKVASDLIAELAEIARIESGNIKPQCEPFSLSLLFEEIANEFSVSANNNQVDFHVVNSELWVYSDKQLLRRMIQNLLTNAFRYASPGRVLLGCRRKAGRVLIQVLDNGPGIPIDKQEIVFDEFTQLTDQQTLTTKGLGLGLNITKGLSKLLGHHLHLNSIEDKGCCFSIELPSVAAERKVEPISQQQQMTITGATVMCVDDDEDVLSGMVEMLSSWDCEVLAADTAQSAIEMYEQHKYSIDIVLVDYQLSAKDNGIALVDELRQSSSFYLPAILITATTEPDIAEKAANADMGYMRKMVKPAALRAMISAKLAEKLRRSYVNAK</sequence>
<dbReference type="SMART" id="SM00448">
    <property type="entry name" value="REC"/>
    <property type="match status" value="1"/>
</dbReference>
<dbReference type="InterPro" id="IPR003594">
    <property type="entry name" value="HATPase_dom"/>
</dbReference>
<dbReference type="Gene3D" id="3.30.565.10">
    <property type="entry name" value="Histidine kinase-like ATPase, C-terminal domain"/>
    <property type="match status" value="1"/>
</dbReference>
<dbReference type="SUPFAM" id="SSF47384">
    <property type="entry name" value="Homodimeric domain of signal transducing histidine kinase"/>
    <property type="match status" value="1"/>
</dbReference>
<comment type="similarity">
    <text evidence="3">Belongs to the sodium:solute symporter (SSF) (TC 2.A.21) family.</text>
</comment>
<evidence type="ECO:0000256" key="3">
    <source>
        <dbReference type="ARBA" id="ARBA00006434"/>
    </source>
</evidence>
<dbReference type="SUPFAM" id="SSF52172">
    <property type="entry name" value="CheY-like"/>
    <property type="match status" value="1"/>
</dbReference>
<dbReference type="Gene3D" id="3.40.50.2300">
    <property type="match status" value="1"/>
</dbReference>
<feature type="transmembrane region" description="Helical" evidence="13">
    <location>
        <begin position="115"/>
        <end position="133"/>
    </location>
</feature>
<dbReference type="CDD" id="cd00075">
    <property type="entry name" value="HATPase"/>
    <property type="match status" value="1"/>
</dbReference>
<keyword evidence="10 13" id="KW-0472">Membrane</keyword>
<dbReference type="PROSITE" id="PS50283">
    <property type="entry name" value="NA_SOLUT_SYMP_3"/>
    <property type="match status" value="1"/>
</dbReference>
<name>A0A7Y0LF93_9GAMM</name>
<dbReference type="InterPro" id="IPR011006">
    <property type="entry name" value="CheY-like_superfamily"/>
</dbReference>
<dbReference type="GO" id="GO:0000155">
    <property type="term" value="F:phosphorelay sensor kinase activity"/>
    <property type="evidence" value="ECO:0007669"/>
    <property type="project" value="InterPro"/>
</dbReference>
<evidence type="ECO:0000256" key="7">
    <source>
        <dbReference type="ARBA" id="ARBA00022692"/>
    </source>
</evidence>
<dbReference type="Gene3D" id="1.20.1730.10">
    <property type="entry name" value="Sodium/glucose cotransporter"/>
    <property type="match status" value="1"/>
</dbReference>
<dbReference type="FunFam" id="3.30.565.10:FF:000049">
    <property type="entry name" value="Two-component sensor histidine kinase"/>
    <property type="match status" value="1"/>
</dbReference>
<keyword evidence="12" id="KW-0175">Coiled coil</keyword>
<reference evidence="16 17" key="1">
    <citation type="submission" date="2020-04" db="EMBL/GenBank/DDBJ databases">
        <title>Thalassotalea sp. M1531, isolated from the surface of marine red alga.</title>
        <authorList>
            <person name="Pang L."/>
            <person name="Lu D.-C."/>
        </authorList>
    </citation>
    <scope>NUCLEOTIDE SEQUENCE [LARGE SCALE GENOMIC DNA]</scope>
    <source>
        <strain evidence="16 17">M1531</strain>
    </source>
</reference>
<dbReference type="SUPFAM" id="SSF55874">
    <property type="entry name" value="ATPase domain of HSP90 chaperone/DNA topoisomerase II/histidine kinase"/>
    <property type="match status" value="1"/>
</dbReference>
<feature type="transmembrane region" description="Helical" evidence="13">
    <location>
        <begin position="406"/>
        <end position="427"/>
    </location>
</feature>
<dbReference type="AlphaFoldDB" id="A0A7Y0LF93"/>
<dbReference type="SMART" id="SM00387">
    <property type="entry name" value="HATPase_c"/>
    <property type="match status" value="1"/>
</dbReference>
<keyword evidence="5 11" id="KW-0597">Phosphoprotein</keyword>
<feature type="transmembrane region" description="Helical" evidence="13">
    <location>
        <begin position="278"/>
        <end position="300"/>
    </location>
</feature>